<dbReference type="Gene3D" id="1.10.1270.20">
    <property type="entry name" value="tRNA(m1g37)methyltransferase, domain 2"/>
    <property type="match status" value="1"/>
</dbReference>
<keyword evidence="9 15" id="KW-0808">Transferase</keyword>
<evidence type="ECO:0000313" key="17">
    <source>
        <dbReference type="EMBL" id="NYE74543.1"/>
    </source>
</evidence>
<evidence type="ECO:0000256" key="5">
    <source>
        <dbReference type="ARBA" id="ARBA00012807"/>
    </source>
</evidence>
<keyword evidence="8 15" id="KW-0489">Methyltransferase</keyword>
<dbReference type="CDD" id="cd18080">
    <property type="entry name" value="TrmD-like"/>
    <property type="match status" value="1"/>
</dbReference>
<dbReference type="GO" id="GO:0005829">
    <property type="term" value="C:cytosol"/>
    <property type="evidence" value="ECO:0007669"/>
    <property type="project" value="TreeGrafter"/>
</dbReference>
<dbReference type="PANTHER" id="PTHR46417">
    <property type="entry name" value="TRNA (GUANINE-N(1)-)-METHYLTRANSFERASE"/>
    <property type="match status" value="1"/>
</dbReference>
<evidence type="ECO:0000256" key="10">
    <source>
        <dbReference type="ARBA" id="ARBA00022691"/>
    </source>
</evidence>
<dbReference type="EC" id="2.1.1.228" evidence="5 15"/>
<evidence type="ECO:0000256" key="15">
    <source>
        <dbReference type="HAMAP-Rule" id="MF_00605"/>
    </source>
</evidence>
<evidence type="ECO:0000256" key="1">
    <source>
        <dbReference type="ARBA" id="ARBA00002634"/>
    </source>
</evidence>
<dbReference type="SUPFAM" id="SSF75217">
    <property type="entry name" value="alpha/beta knot"/>
    <property type="match status" value="1"/>
</dbReference>
<dbReference type="InterPro" id="IPR029028">
    <property type="entry name" value="Alpha/beta_knot_MTases"/>
</dbReference>
<dbReference type="Gene3D" id="3.40.630.30">
    <property type="match status" value="1"/>
</dbReference>
<keyword evidence="7 15" id="KW-0963">Cytoplasm</keyword>
<dbReference type="AlphaFoldDB" id="A0A7Y9IDE6"/>
<dbReference type="Gene3D" id="3.40.1280.10">
    <property type="match status" value="1"/>
</dbReference>
<dbReference type="GO" id="GO:0016747">
    <property type="term" value="F:acyltransferase activity, transferring groups other than amino-acyl groups"/>
    <property type="evidence" value="ECO:0007669"/>
    <property type="project" value="InterPro"/>
</dbReference>
<accession>A0A7Y9IDE6</accession>
<comment type="subunit">
    <text evidence="4 15">Homodimer.</text>
</comment>
<dbReference type="GO" id="GO:0052906">
    <property type="term" value="F:tRNA (guanine(37)-N1)-methyltransferase activity"/>
    <property type="evidence" value="ECO:0007669"/>
    <property type="project" value="UniProtKB-UniRule"/>
</dbReference>
<evidence type="ECO:0000256" key="3">
    <source>
        <dbReference type="ARBA" id="ARBA00007630"/>
    </source>
</evidence>
<dbReference type="EMBL" id="JACCBU010000001">
    <property type="protein sequence ID" value="NYE74543.1"/>
    <property type="molecule type" value="Genomic_DNA"/>
</dbReference>
<keyword evidence="18" id="KW-1185">Reference proteome</keyword>
<evidence type="ECO:0000256" key="6">
    <source>
        <dbReference type="ARBA" id="ARBA00014679"/>
    </source>
</evidence>
<keyword evidence="11 15" id="KW-0819">tRNA processing</keyword>
<dbReference type="Proteomes" id="UP000569914">
    <property type="component" value="Unassembled WGS sequence"/>
</dbReference>
<evidence type="ECO:0000259" key="16">
    <source>
        <dbReference type="PROSITE" id="PS51186"/>
    </source>
</evidence>
<dbReference type="FunFam" id="3.40.1280.10:FF:000001">
    <property type="entry name" value="tRNA (guanine-N(1)-)-methyltransferase"/>
    <property type="match status" value="1"/>
</dbReference>
<dbReference type="NCBIfam" id="NF000648">
    <property type="entry name" value="PRK00026.1"/>
    <property type="match status" value="1"/>
</dbReference>
<evidence type="ECO:0000256" key="9">
    <source>
        <dbReference type="ARBA" id="ARBA00022679"/>
    </source>
</evidence>
<dbReference type="InterPro" id="IPR016181">
    <property type="entry name" value="Acyl_CoA_acyltransferase"/>
</dbReference>
<evidence type="ECO:0000256" key="4">
    <source>
        <dbReference type="ARBA" id="ARBA00011738"/>
    </source>
</evidence>
<sequence length="390" mass="42572">MRVDVVSIFPDYLAPLRLSLVGKAIETGLIDLAVHDLRDWTHDRHRTVDDTPYGGGAGMVMRPEPWGEALDDLVPAGTDARLLIMTPSGRPFDQRLAAELAAEPRVIIACGRYEGIDARVAEHAATRMRVDEVSIGDYVLNGGEAAALVIIEAFARLIPGVIGNPESLAEESHSADHDQLLEYPVYTKPAAWRGLEVPEVLLSGHHGRITAWRHERAVELTRRRRPELLPDAERTDELEVRPAVRTDAGELLTLQRAAFVTEAQRCGSLEIPPLTDGIDVINAAIDTDTVLVARLGGRLAGGVIGSRGEQGEWTIGRLIVAPDLAGRGVGSRLLAAIEAAAPRDRTVARLFTAVASKENIAFYRGRGYRVVERRDTEIDVPIVIMEKSLR</sequence>
<dbReference type="HAMAP" id="MF_00605">
    <property type="entry name" value="TrmD"/>
    <property type="match status" value="1"/>
</dbReference>
<comment type="catalytic activity">
    <reaction evidence="14 15">
        <text>guanosine(37) in tRNA + S-adenosyl-L-methionine = N(1)-methylguanosine(37) in tRNA + S-adenosyl-L-homocysteine + H(+)</text>
        <dbReference type="Rhea" id="RHEA:36899"/>
        <dbReference type="Rhea" id="RHEA-COMP:10145"/>
        <dbReference type="Rhea" id="RHEA-COMP:10147"/>
        <dbReference type="ChEBI" id="CHEBI:15378"/>
        <dbReference type="ChEBI" id="CHEBI:57856"/>
        <dbReference type="ChEBI" id="CHEBI:59789"/>
        <dbReference type="ChEBI" id="CHEBI:73542"/>
        <dbReference type="ChEBI" id="CHEBI:74269"/>
        <dbReference type="EC" id="2.1.1.228"/>
    </reaction>
</comment>
<evidence type="ECO:0000256" key="7">
    <source>
        <dbReference type="ARBA" id="ARBA00022490"/>
    </source>
</evidence>
<dbReference type="InterPro" id="IPR029026">
    <property type="entry name" value="tRNA_m1G_MTases_N"/>
</dbReference>
<dbReference type="NCBIfam" id="TIGR00088">
    <property type="entry name" value="trmD"/>
    <property type="match status" value="1"/>
</dbReference>
<dbReference type="Pfam" id="PF00583">
    <property type="entry name" value="Acetyltransf_1"/>
    <property type="match status" value="1"/>
</dbReference>
<gene>
    <name evidence="15" type="primary">trmD</name>
    <name evidence="17" type="ORF">BKA15_005872</name>
</gene>
<proteinExistence type="inferred from homology"/>
<dbReference type="InterPro" id="IPR023148">
    <property type="entry name" value="tRNA_m1G_MeTrfase_C_sf"/>
</dbReference>
<dbReference type="GO" id="GO:0002939">
    <property type="term" value="P:tRNA N1-guanine methylation"/>
    <property type="evidence" value="ECO:0007669"/>
    <property type="project" value="TreeGrafter"/>
</dbReference>
<feature type="binding site" evidence="15">
    <location>
        <position position="111"/>
    </location>
    <ligand>
        <name>S-adenosyl-L-methionine</name>
        <dbReference type="ChEBI" id="CHEBI:59789"/>
    </ligand>
</feature>
<evidence type="ECO:0000256" key="14">
    <source>
        <dbReference type="ARBA" id="ARBA00047783"/>
    </source>
</evidence>
<dbReference type="RefSeq" id="WP_179756925.1">
    <property type="nucleotide sequence ID" value="NZ_JACCBU010000001.1"/>
</dbReference>
<comment type="function">
    <text evidence="1 15">Specifically methylates guanosine-37 in various tRNAs.</text>
</comment>
<keyword evidence="10 15" id="KW-0949">S-adenosyl-L-methionine</keyword>
<name>A0A7Y9IDE6_9ACTN</name>
<evidence type="ECO:0000256" key="8">
    <source>
        <dbReference type="ARBA" id="ARBA00022603"/>
    </source>
</evidence>
<feature type="domain" description="N-acetyltransferase" evidence="16">
    <location>
        <begin position="238"/>
        <end position="390"/>
    </location>
</feature>
<comment type="similarity">
    <text evidence="3 15">Belongs to the RNA methyltransferase TrmD family.</text>
</comment>
<evidence type="ECO:0000256" key="12">
    <source>
        <dbReference type="ARBA" id="ARBA00029736"/>
    </source>
</evidence>
<dbReference type="SUPFAM" id="SSF55729">
    <property type="entry name" value="Acyl-CoA N-acyltransferases (Nat)"/>
    <property type="match status" value="1"/>
</dbReference>
<comment type="caution">
    <text evidence="17">The sequence shown here is derived from an EMBL/GenBank/DDBJ whole genome shotgun (WGS) entry which is preliminary data.</text>
</comment>
<dbReference type="PROSITE" id="PS51186">
    <property type="entry name" value="GNAT"/>
    <property type="match status" value="1"/>
</dbReference>
<evidence type="ECO:0000256" key="13">
    <source>
        <dbReference type="ARBA" id="ARBA00033392"/>
    </source>
</evidence>
<dbReference type="InterPro" id="IPR002649">
    <property type="entry name" value="tRNA_m1G_MeTrfase_TrmD"/>
</dbReference>
<comment type="subcellular location">
    <subcellularLocation>
        <location evidence="2 15">Cytoplasm</location>
    </subcellularLocation>
</comment>
<feature type="binding site" evidence="15">
    <location>
        <begin position="135"/>
        <end position="140"/>
    </location>
    <ligand>
        <name>S-adenosyl-L-methionine</name>
        <dbReference type="ChEBI" id="CHEBI:59789"/>
    </ligand>
</feature>
<protein>
    <recommendedName>
        <fullName evidence="6 15">tRNA (guanine-N(1)-)-methyltransferase</fullName>
        <ecNumber evidence="5 15">2.1.1.228</ecNumber>
    </recommendedName>
    <alternativeName>
        <fullName evidence="12 15">M1G-methyltransferase</fullName>
    </alternativeName>
    <alternativeName>
        <fullName evidence="13 15">tRNA [GM37] methyltransferase</fullName>
    </alternativeName>
</protein>
<dbReference type="Pfam" id="PF01746">
    <property type="entry name" value="tRNA_m1G_MT"/>
    <property type="match status" value="1"/>
</dbReference>
<dbReference type="PANTHER" id="PTHR46417:SF1">
    <property type="entry name" value="TRNA (GUANINE-N(1)-)-METHYLTRANSFERASE"/>
    <property type="match status" value="1"/>
</dbReference>
<organism evidence="17 18">
    <name type="scientific">Microlunatus parietis</name>
    <dbReference type="NCBI Taxonomy" id="682979"/>
    <lineage>
        <taxon>Bacteria</taxon>
        <taxon>Bacillati</taxon>
        <taxon>Actinomycetota</taxon>
        <taxon>Actinomycetes</taxon>
        <taxon>Propionibacteriales</taxon>
        <taxon>Propionibacteriaceae</taxon>
        <taxon>Microlunatus</taxon>
    </lineage>
</organism>
<dbReference type="InterPro" id="IPR000182">
    <property type="entry name" value="GNAT_dom"/>
</dbReference>
<reference evidence="17 18" key="1">
    <citation type="submission" date="2020-07" db="EMBL/GenBank/DDBJ databases">
        <title>Sequencing the genomes of 1000 actinobacteria strains.</title>
        <authorList>
            <person name="Klenk H.-P."/>
        </authorList>
    </citation>
    <scope>NUCLEOTIDE SEQUENCE [LARGE SCALE GENOMIC DNA]</scope>
    <source>
        <strain evidence="17 18">DSM 22083</strain>
    </source>
</reference>
<evidence type="ECO:0000256" key="2">
    <source>
        <dbReference type="ARBA" id="ARBA00004496"/>
    </source>
</evidence>
<evidence type="ECO:0000313" key="18">
    <source>
        <dbReference type="Proteomes" id="UP000569914"/>
    </source>
</evidence>
<dbReference type="InterPro" id="IPR016009">
    <property type="entry name" value="tRNA_MeTrfase_TRMD/TRM10"/>
</dbReference>
<evidence type="ECO:0000256" key="11">
    <source>
        <dbReference type="ARBA" id="ARBA00022694"/>
    </source>
</evidence>
<dbReference type="CDD" id="cd04301">
    <property type="entry name" value="NAT_SF"/>
    <property type="match status" value="1"/>
</dbReference>